<sequence>MFFFVKRDGDFYFKSLLYNWSKRFKSMFVYSKVKRHKENPRHVEVLHRELLRVMGWSHIPLPCVAASLPLQFGTGHEANIYIYNCLFLYLMLISVLPMMRINTILPSFGTEWLLKPC</sequence>
<dbReference type="EMBL" id="CM009295">
    <property type="protein sequence ID" value="KAI9391944.1"/>
    <property type="molecule type" value="Genomic_DNA"/>
</dbReference>
<keyword evidence="2" id="KW-1185">Reference proteome</keyword>
<protein>
    <submittedName>
        <fullName evidence="1">Uncharacterized protein</fullName>
    </submittedName>
</protein>
<evidence type="ECO:0000313" key="2">
    <source>
        <dbReference type="Proteomes" id="UP000006729"/>
    </source>
</evidence>
<reference evidence="1 2" key="1">
    <citation type="journal article" date="2006" name="Science">
        <title>The genome of black cottonwood, Populus trichocarpa (Torr. &amp; Gray).</title>
        <authorList>
            <person name="Tuskan G.A."/>
            <person name="Difazio S."/>
            <person name="Jansson S."/>
            <person name="Bohlmann J."/>
            <person name="Grigoriev I."/>
            <person name="Hellsten U."/>
            <person name="Putnam N."/>
            <person name="Ralph S."/>
            <person name="Rombauts S."/>
            <person name="Salamov A."/>
            <person name="Schein J."/>
            <person name="Sterck L."/>
            <person name="Aerts A."/>
            <person name="Bhalerao R.R."/>
            <person name="Bhalerao R.P."/>
            <person name="Blaudez D."/>
            <person name="Boerjan W."/>
            <person name="Brun A."/>
            <person name="Brunner A."/>
            <person name="Busov V."/>
            <person name="Campbell M."/>
            <person name="Carlson J."/>
            <person name="Chalot M."/>
            <person name="Chapman J."/>
            <person name="Chen G.L."/>
            <person name="Cooper D."/>
            <person name="Coutinho P.M."/>
            <person name="Couturier J."/>
            <person name="Covert S."/>
            <person name="Cronk Q."/>
            <person name="Cunningham R."/>
            <person name="Davis J."/>
            <person name="Degroeve S."/>
            <person name="Dejardin A."/>
            <person name="Depamphilis C."/>
            <person name="Detter J."/>
            <person name="Dirks B."/>
            <person name="Dubchak I."/>
            <person name="Duplessis S."/>
            <person name="Ehlting J."/>
            <person name="Ellis B."/>
            <person name="Gendler K."/>
            <person name="Goodstein D."/>
            <person name="Gribskov M."/>
            <person name="Grimwood J."/>
            <person name="Groover A."/>
            <person name="Gunter L."/>
            <person name="Hamberger B."/>
            <person name="Heinze B."/>
            <person name="Helariutta Y."/>
            <person name="Henrissat B."/>
            <person name="Holligan D."/>
            <person name="Holt R."/>
            <person name="Huang W."/>
            <person name="Islam-Faridi N."/>
            <person name="Jones S."/>
            <person name="Jones-Rhoades M."/>
            <person name="Jorgensen R."/>
            <person name="Joshi C."/>
            <person name="Kangasjarvi J."/>
            <person name="Karlsson J."/>
            <person name="Kelleher C."/>
            <person name="Kirkpatrick R."/>
            <person name="Kirst M."/>
            <person name="Kohler A."/>
            <person name="Kalluri U."/>
            <person name="Larimer F."/>
            <person name="Leebens-Mack J."/>
            <person name="Leple J.C."/>
            <person name="Locascio P."/>
            <person name="Lou Y."/>
            <person name="Lucas S."/>
            <person name="Martin F."/>
            <person name="Montanini B."/>
            <person name="Napoli C."/>
            <person name="Nelson D.R."/>
            <person name="Nelson C."/>
            <person name="Nieminen K."/>
            <person name="Nilsson O."/>
            <person name="Pereda V."/>
            <person name="Peter G."/>
            <person name="Philippe R."/>
            <person name="Pilate G."/>
            <person name="Poliakov A."/>
            <person name="Razumovskaya J."/>
            <person name="Richardson P."/>
            <person name="Rinaldi C."/>
            <person name="Ritland K."/>
            <person name="Rouze P."/>
            <person name="Ryaboy D."/>
            <person name="Schmutz J."/>
            <person name="Schrader J."/>
            <person name="Segerman B."/>
            <person name="Shin H."/>
            <person name="Siddiqui A."/>
            <person name="Sterky F."/>
            <person name="Terry A."/>
            <person name="Tsai C.J."/>
            <person name="Uberbacher E."/>
            <person name="Unneberg P."/>
            <person name="Vahala J."/>
            <person name="Wall K."/>
            <person name="Wessler S."/>
            <person name="Yang G."/>
            <person name="Yin T."/>
            <person name="Douglas C."/>
            <person name="Marra M."/>
            <person name="Sandberg G."/>
            <person name="Van de Peer Y."/>
            <person name="Rokhsar D."/>
        </authorList>
    </citation>
    <scope>NUCLEOTIDE SEQUENCE [LARGE SCALE GENOMIC DNA]</scope>
    <source>
        <strain evidence="2">cv. Nisqually</strain>
    </source>
</reference>
<name>A0ACC0SRT5_POPTR</name>
<gene>
    <name evidence="1" type="ORF">POPTR_006G016001v4</name>
</gene>
<evidence type="ECO:0000313" key="1">
    <source>
        <dbReference type="EMBL" id="KAI9391944.1"/>
    </source>
</evidence>
<dbReference type="Proteomes" id="UP000006729">
    <property type="component" value="Chromosome 6"/>
</dbReference>
<organism evidence="1 2">
    <name type="scientific">Populus trichocarpa</name>
    <name type="common">Western balsam poplar</name>
    <name type="synonym">Populus balsamifera subsp. trichocarpa</name>
    <dbReference type="NCBI Taxonomy" id="3694"/>
    <lineage>
        <taxon>Eukaryota</taxon>
        <taxon>Viridiplantae</taxon>
        <taxon>Streptophyta</taxon>
        <taxon>Embryophyta</taxon>
        <taxon>Tracheophyta</taxon>
        <taxon>Spermatophyta</taxon>
        <taxon>Magnoliopsida</taxon>
        <taxon>eudicotyledons</taxon>
        <taxon>Gunneridae</taxon>
        <taxon>Pentapetalae</taxon>
        <taxon>rosids</taxon>
        <taxon>fabids</taxon>
        <taxon>Malpighiales</taxon>
        <taxon>Salicaceae</taxon>
        <taxon>Saliceae</taxon>
        <taxon>Populus</taxon>
    </lineage>
</organism>
<comment type="caution">
    <text evidence="1">The sequence shown here is derived from an EMBL/GenBank/DDBJ whole genome shotgun (WGS) entry which is preliminary data.</text>
</comment>
<proteinExistence type="predicted"/>
<accession>A0ACC0SRT5</accession>